<keyword evidence="1" id="KW-1133">Transmembrane helix</keyword>
<accession>E1ZGX6</accession>
<feature type="transmembrane region" description="Helical" evidence="1">
    <location>
        <begin position="396"/>
        <end position="416"/>
    </location>
</feature>
<name>E1ZGX6_CHLVA</name>
<keyword evidence="1" id="KW-0472">Membrane</keyword>
<feature type="transmembrane region" description="Helical" evidence="1">
    <location>
        <begin position="100"/>
        <end position="122"/>
    </location>
</feature>
<feature type="transmembrane region" description="Helical" evidence="1">
    <location>
        <begin position="297"/>
        <end position="317"/>
    </location>
</feature>
<dbReference type="AlphaFoldDB" id="E1ZGX6"/>
<evidence type="ECO:0000256" key="1">
    <source>
        <dbReference type="SAM" id="Phobius"/>
    </source>
</evidence>
<dbReference type="Proteomes" id="UP000008141">
    <property type="component" value="Unassembled WGS sequence"/>
</dbReference>
<feature type="transmembrane region" description="Helical" evidence="1">
    <location>
        <begin position="40"/>
        <end position="61"/>
    </location>
</feature>
<dbReference type="OMA" id="YLNTCSY"/>
<gene>
    <name evidence="2" type="ORF">CHLNCDRAFT_134843</name>
</gene>
<dbReference type="GeneID" id="17354533"/>
<feature type="transmembrane region" description="Helical" evidence="1">
    <location>
        <begin position="329"/>
        <end position="348"/>
    </location>
</feature>
<dbReference type="OrthoDB" id="46396at2759"/>
<evidence type="ECO:0000313" key="2">
    <source>
        <dbReference type="EMBL" id="EFN55017.1"/>
    </source>
</evidence>
<keyword evidence="1" id="KW-0812">Transmembrane</keyword>
<organism evidence="3">
    <name type="scientific">Chlorella variabilis</name>
    <name type="common">Green alga</name>
    <dbReference type="NCBI Taxonomy" id="554065"/>
    <lineage>
        <taxon>Eukaryota</taxon>
        <taxon>Viridiplantae</taxon>
        <taxon>Chlorophyta</taxon>
        <taxon>core chlorophytes</taxon>
        <taxon>Trebouxiophyceae</taxon>
        <taxon>Chlorellales</taxon>
        <taxon>Chlorellaceae</taxon>
        <taxon>Chlorella clade</taxon>
        <taxon>Chlorella</taxon>
    </lineage>
</organism>
<dbReference type="InParanoid" id="E1ZGX6"/>
<protein>
    <submittedName>
        <fullName evidence="2">Uncharacterized protein</fullName>
    </submittedName>
</protein>
<feature type="transmembrane region" description="Helical" evidence="1">
    <location>
        <begin position="168"/>
        <end position="189"/>
    </location>
</feature>
<sequence>MWRPGAPFSFWLLGVAVSIGFVAICSELSRLAAAWGNNVLLKINICFYLPSVPLLLLGATFDEHFDQRYGKRRTNTFRVAAGFGGCAAVLLAFPFVQGHLLCLLGAVVALGVFSAAAAGSSYQLATQQDDGGSATVAVALGYVSSAPVVLLVEAGWRIGPLCPWHKVLVLYATVAAITAAALAAAMAIVRRQQPAQEPLVEPLLHEWAQPEVHAWLAEGIAASSTAAAAAGARSNHVAVDDDDDSVLLDGGDAAGVQRTLLTTLWPAAASLSISIATSMLLFPLFPHFRSSGAVGHTMLPVVLFWVRALADIAGRLLPKLASGPPPAAAVLSVAALRLLLLPLPLLRIAGHLPAPLQSDWLLVAFVAAQWLAGGAVNVWAFLLLPRLVPAHLGPRAASVMTLTFNTSCLAGLLLAIPVQSLIS</sequence>
<dbReference type="EMBL" id="GL433846">
    <property type="protein sequence ID" value="EFN55017.1"/>
    <property type="molecule type" value="Genomic_DNA"/>
</dbReference>
<feature type="transmembrane region" description="Helical" evidence="1">
    <location>
        <begin position="360"/>
        <end position="384"/>
    </location>
</feature>
<keyword evidence="3" id="KW-1185">Reference proteome</keyword>
<feature type="transmembrane region" description="Helical" evidence="1">
    <location>
        <begin position="264"/>
        <end position="285"/>
    </location>
</feature>
<feature type="transmembrane region" description="Helical" evidence="1">
    <location>
        <begin position="6"/>
        <end position="28"/>
    </location>
</feature>
<dbReference type="KEGG" id="cvr:CHLNCDRAFT_134843"/>
<evidence type="ECO:0000313" key="3">
    <source>
        <dbReference type="Proteomes" id="UP000008141"/>
    </source>
</evidence>
<feature type="transmembrane region" description="Helical" evidence="1">
    <location>
        <begin position="134"/>
        <end position="156"/>
    </location>
</feature>
<proteinExistence type="predicted"/>
<dbReference type="RefSeq" id="XP_005847119.1">
    <property type="nucleotide sequence ID" value="XM_005847057.1"/>
</dbReference>
<reference evidence="2 3" key="1">
    <citation type="journal article" date="2010" name="Plant Cell">
        <title>The Chlorella variabilis NC64A genome reveals adaptation to photosymbiosis, coevolution with viruses, and cryptic sex.</title>
        <authorList>
            <person name="Blanc G."/>
            <person name="Duncan G."/>
            <person name="Agarkova I."/>
            <person name="Borodovsky M."/>
            <person name="Gurnon J."/>
            <person name="Kuo A."/>
            <person name="Lindquist E."/>
            <person name="Lucas S."/>
            <person name="Pangilinan J."/>
            <person name="Polle J."/>
            <person name="Salamov A."/>
            <person name="Terry A."/>
            <person name="Yamada T."/>
            <person name="Dunigan D.D."/>
            <person name="Grigoriev I.V."/>
            <person name="Claverie J.M."/>
            <person name="Van Etten J.L."/>
        </authorList>
    </citation>
    <scope>NUCLEOTIDE SEQUENCE [LARGE SCALE GENOMIC DNA]</scope>
    <source>
        <strain evidence="2 3">NC64A</strain>
    </source>
</reference>
<feature type="transmembrane region" description="Helical" evidence="1">
    <location>
        <begin position="76"/>
        <end position="93"/>
    </location>
</feature>